<dbReference type="SUPFAM" id="SSF50952">
    <property type="entry name" value="Soluble quinoprotein glucose dehydrogenase"/>
    <property type="match status" value="1"/>
</dbReference>
<dbReference type="SUPFAM" id="SSF49785">
    <property type="entry name" value="Galactose-binding domain-like"/>
    <property type="match status" value="1"/>
</dbReference>
<dbReference type="SUPFAM" id="SSF48371">
    <property type="entry name" value="ARM repeat"/>
    <property type="match status" value="1"/>
</dbReference>
<evidence type="ECO:0000256" key="1">
    <source>
        <dbReference type="ARBA" id="ARBA00008779"/>
    </source>
</evidence>
<comment type="similarity">
    <text evidence="1">Belongs to the sulfatase family.</text>
</comment>
<dbReference type="PANTHER" id="PTHR42693">
    <property type="entry name" value="ARYLSULFATASE FAMILY MEMBER"/>
    <property type="match status" value="1"/>
</dbReference>
<evidence type="ECO:0000256" key="3">
    <source>
        <dbReference type="ARBA" id="ARBA00022723"/>
    </source>
</evidence>
<keyword evidence="4 11" id="KW-0378">Hydrolase</keyword>
<dbReference type="PROSITE" id="PS50022">
    <property type="entry name" value="FA58C_3"/>
    <property type="match status" value="1"/>
</dbReference>
<dbReference type="InterPro" id="IPR016024">
    <property type="entry name" value="ARM-type_fold"/>
</dbReference>
<dbReference type="InterPro" id="IPR011042">
    <property type="entry name" value="6-blade_b-propeller_TolB-like"/>
</dbReference>
<dbReference type="GO" id="GO:0004065">
    <property type="term" value="F:arylsulfatase activity"/>
    <property type="evidence" value="ECO:0007669"/>
    <property type="project" value="TreeGrafter"/>
</dbReference>
<dbReference type="Gene3D" id="3.40.720.10">
    <property type="entry name" value="Alkaline Phosphatase, subunit A"/>
    <property type="match status" value="2"/>
</dbReference>
<keyword evidence="3 7" id="KW-0479">Metal-binding</keyword>
<dbReference type="PROSITE" id="PS51007">
    <property type="entry name" value="CYTC"/>
    <property type="match status" value="1"/>
</dbReference>
<keyword evidence="12" id="KW-1185">Reference proteome</keyword>
<dbReference type="InterPro" id="IPR009056">
    <property type="entry name" value="Cyt_c-like_dom"/>
</dbReference>
<dbReference type="CDD" id="cd16143">
    <property type="entry name" value="ARS_like"/>
    <property type="match status" value="1"/>
</dbReference>
<dbReference type="OrthoDB" id="9805828at2"/>
<dbReference type="InterPro" id="IPR024607">
    <property type="entry name" value="Sulfatase_CS"/>
</dbReference>
<dbReference type="InterPro" id="IPR010496">
    <property type="entry name" value="AL/BT2_dom"/>
</dbReference>
<gene>
    <name evidence="11" type="primary">betC_24</name>
    <name evidence="11" type="ORF">SV7mr_50740</name>
</gene>
<feature type="region of interest" description="Disordered" evidence="8">
    <location>
        <begin position="1859"/>
        <end position="1878"/>
    </location>
</feature>
<dbReference type="Gene3D" id="2.60.120.560">
    <property type="entry name" value="Exo-inulinase, domain 1"/>
    <property type="match status" value="2"/>
</dbReference>
<dbReference type="InterPro" id="IPR000421">
    <property type="entry name" value="FA58C"/>
</dbReference>
<evidence type="ECO:0000256" key="4">
    <source>
        <dbReference type="ARBA" id="ARBA00022801"/>
    </source>
</evidence>
<feature type="compositionally biased region" description="Basic residues" evidence="8">
    <location>
        <begin position="1211"/>
        <end position="1221"/>
    </location>
</feature>
<keyword evidence="2 7" id="KW-0349">Heme</keyword>
<dbReference type="EMBL" id="CP036272">
    <property type="protein sequence ID" value="QDT62526.1"/>
    <property type="molecule type" value="Genomic_DNA"/>
</dbReference>
<dbReference type="SUPFAM" id="SSF53649">
    <property type="entry name" value="Alkaline phosphatase-like"/>
    <property type="match status" value="2"/>
</dbReference>
<dbReference type="SUPFAM" id="SSF46626">
    <property type="entry name" value="Cytochrome c"/>
    <property type="match status" value="1"/>
</dbReference>
<dbReference type="PROSITE" id="PS00523">
    <property type="entry name" value="SULFATASE_1"/>
    <property type="match status" value="2"/>
</dbReference>
<dbReference type="RefSeq" id="WP_145277336.1">
    <property type="nucleotide sequence ID" value="NZ_CP036272.1"/>
</dbReference>
<evidence type="ECO:0000259" key="9">
    <source>
        <dbReference type="PROSITE" id="PS50022"/>
    </source>
</evidence>
<dbReference type="InterPro" id="IPR017850">
    <property type="entry name" value="Alkaline_phosphatase_core_sf"/>
</dbReference>
<dbReference type="InterPro" id="IPR013427">
    <property type="entry name" value="Haem-bd_dom_put"/>
</dbReference>
<name>A0A517T2D2_9BACT</name>
<evidence type="ECO:0000313" key="12">
    <source>
        <dbReference type="Proteomes" id="UP000315003"/>
    </source>
</evidence>
<dbReference type="Gene3D" id="2.60.120.260">
    <property type="entry name" value="Galactose-binding domain-like"/>
    <property type="match status" value="1"/>
</dbReference>
<evidence type="ECO:0000256" key="5">
    <source>
        <dbReference type="ARBA" id="ARBA00022837"/>
    </source>
</evidence>
<dbReference type="Gene3D" id="3.30.1120.10">
    <property type="match status" value="1"/>
</dbReference>
<dbReference type="CDD" id="cd16027">
    <property type="entry name" value="SGSH"/>
    <property type="match status" value="1"/>
</dbReference>
<protein>
    <submittedName>
        <fullName evidence="11">Choline-sulfatase</fullName>
        <ecNumber evidence="11">3.1.6.6</ecNumber>
    </submittedName>
</protein>
<dbReference type="Proteomes" id="UP000315003">
    <property type="component" value="Chromosome"/>
</dbReference>
<dbReference type="InterPro" id="IPR036909">
    <property type="entry name" value="Cyt_c-like_dom_sf"/>
</dbReference>
<feature type="domain" description="F5/8 type C" evidence="9">
    <location>
        <begin position="1101"/>
        <end position="1208"/>
    </location>
</feature>
<dbReference type="GO" id="GO:0046872">
    <property type="term" value="F:metal ion binding"/>
    <property type="evidence" value="ECO:0007669"/>
    <property type="project" value="UniProtKB-KW"/>
</dbReference>
<evidence type="ECO:0000256" key="2">
    <source>
        <dbReference type="ARBA" id="ARBA00022617"/>
    </source>
</evidence>
<reference evidence="11 12" key="1">
    <citation type="submission" date="2019-02" db="EMBL/GenBank/DDBJ databases">
        <title>Deep-cultivation of Planctomycetes and their phenomic and genomic characterization uncovers novel biology.</title>
        <authorList>
            <person name="Wiegand S."/>
            <person name="Jogler M."/>
            <person name="Boedeker C."/>
            <person name="Pinto D."/>
            <person name="Vollmers J."/>
            <person name="Rivas-Marin E."/>
            <person name="Kohn T."/>
            <person name="Peeters S.H."/>
            <person name="Heuer A."/>
            <person name="Rast P."/>
            <person name="Oberbeckmann S."/>
            <person name="Bunk B."/>
            <person name="Jeske O."/>
            <person name="Meyerdierks A."/>
            <person name="Storesund J.E."/>
            <person name="Kallscheuer N."/>
            <person name="Luecker S."/>
            <person name="Lage O.M."/>
            <person name="Pohl T."/>
            <person name="Merkel B.J."/>
            <person name="Hornburger P."/>
            <person name="Mueller R.-W."/>
            <person name="Bruemmer F."/>
            <person name="Labrenz M."/>
            <person name="Spormann A.M."/>
            <person name="Op den Camp H."/>
            <person name="Overmann J."/>
            <person name="Amann R."/>
            <person name="Jetten M.S.M."/>
            <person name="Mascher T."/>
            <person name="Medema M.H."/>
            <person name="Devos D.P."/>
            <person name="Kaster A.-K."/>
            <person name="Ovreas L."/>
            <person name="Rohde M."/>
            <person name="Galperin M.Y."/>
            <person name="Jogler C."/>
        </authorList>
    </citation>
    <scope>NUCLEOTIDE SEQUENCE [LARGE SCALE GENOMIC DNA]</scope>
    <source>
        <strain evidence="11 12">SV_7m_r</strain>
    </source>
</reference>
<dbReference type="Pfam" id="PF00034">
    <property type="entry name" value="Cytochrom_C"/>
    <property type="match status" value="1"/>
</dbReference>
<evidence type="ECO:0000256" key="7">
    <source>
        <dbReference type="PROSITE-ProRule" id="PRU00433"/>
    </source>
</evidence>
<dbReference type="Gene3D" id="2.120.10.30">
    <property type="entry name" value="TolB, C-terminal domain"/>
    <property type="match status" value="1"/>
</dbReference>
<evidence type="ECO:0000313" key="11">
    <source>
        <dbReference type="EMBL" id="QDT62526.1"/>
    </source>
</evidence>
<keyword evidence="5" id="KW-0106">Calcium</keyword>
<evidence type="ECO:0000256" key="6">
    <source>
        <dbReference type="ARBA" id="ARBA00023004"/>
    </source>
</evidence>
<evidence type="ECO:0000259" key="10">
    <source>
        <dbReference type="PROSITE" id="PS51007"/>
    </source>
</evidence>
<dbReference type="InterPro" id="IPR050738">
    <property type="entry name" value="Sulfatase"/>
</dbReference>
<accession>A0A517T2D2</accession>
<organism evidence="11 12">
    <name type="scientific">Stieleria bergensis</name>
    <dbReference type="NCBI Taxonomy" id="2528025"/>
    <lineage>
        <taxon>Bacteria</taxon>
        <taxon>Pseudomonadati</taxon>
        <taxon>Planctomycetota</taxon>
        <taxon>Planctomycetia</taxon>
        <taxon>Pirellulales</taxon>
        <taxon>Pirellulaceae</taxon>
        <taxon>Stieleria</taxon>
    </lineage>
</organism>
<feature type="compositionally biased region" description="Polar residues" evidence="8">
    <location>
        <begin position="2093"/>
        <end position="2107"/>
    </location>
</feature>
<dbReference type="Gene3D" id="1.10.760.10">
    <property type="entry name" value="Cytochrome c-like domain"/>
    <property type="match status" value="1"/>
</dbReference>
<dbReference type="InterPro" id="IPR008979">
    <property type="entry name" value="Galactose-bd-like_sf"/>
</dbReference>
<dbReference type="GO" id="GO:0009055">
    <property type="term" value="F:electron transfer activity"/>
    <property type="evidence" value="ECO:0007669"/>
    <property type="project" value="InterPro"/>
</dbReference>
<dbReference type="GO" id="GO:0020037">
    <property type="term" value="F:heme binding"/>
    <property type="evidence" value="ECO:0007669"/>
    <property type="project" value="InterPro"/>
</dbReference>
<feature type="region of interest" description="Disordered" evidence="8">
    <location>
        <begin position="1211"/>
        <end position="1231"/>
    </location>
</feature>
<proteinExistence type="inferred from homology"/>
<dbReference type="InterPro" id="IPR011041">
    <property type="entry name" value="Quinoprot_gluc/sorb_DH_b-prop"/>
</dbReference>
<evidence type="ECO:0000256" key="8">
    <source>
        <dbReference type="SAM" id="MobiDB-lite"/>
    </source>
</evidence>
<feature type="region of interest" description="Disordered" evidence="8">
    <location>
        <begin position="2085"/>
        <end position="2107"/>
    </location>
</feature>
<feature type="domain" description="Cytochrome c" evidence="10">
    <location>
        <begin position="714"/>
        <end position="846"/>
    </location>
</feature>
<dbReference type="NCBIfam" id="TIGR02603">
    <property type="entry name" value="CxxCH_TIGR02603"/>
    <property type="match status" value="1"/>
</dbReference>
<dbReference type="Pfam" id="PF06439">
    <property type="entry name" value="3keto-disac_hyd"/>
    <property type="match status" value="2"/>
</dbReference>
<dbReference type="PANTHER" id="PTHR42693:SF53">
    <property type="entry name" value="ENDO-4-O-SULFATASE"/>
    <property type="match status" value="1"/>
</dbReference>
<keyword evidence="6 7" id="KW-0408">Iron</keyword>
<dbReference type="Pfam" id="PF00884">
    <property type="entry name" value="Sulfatase"/>
    <property type="match status" value="2"/>
</dbReference>
<dbReference type="EC" id="3.1.6.6" evidence="11"/>
<sequence length="2594" mass="287225">MASTRLYICVIALALCRIAIGQDSYRCVDDGLQLDLVHSDPEAFYISMDMDPRGNLYVGGRDAVYLFEADGDGGFKERKTITKLPPDTWSYSLQISGDDLYVLTVTALYRLPNVIRDPGKVTFERVLWGIPLGHIHQGFHGMKMGPDGGLFIAFGDPQPGPFRRKTNPGHVWHWTFLSGPQASKTPWTGVGGVVRYDPKSHDVTVISQGFRNICDLDFDEHWNLFGNDNDQEGSALHTFGRLAHVTEGSHYQWSRGWLQAKEPYRNDLIETIDPDLGRFVPFGTCYYKEDHLGKAYQRSLIVARWGSRELGQFPLSTRGASFASSQKPLLVGKGTARPVAVFTGNDGRLFASICFMERNEASPVKRTDLVVISNPGNPLALHAYDPTRADIHTLLREIESPSWKRRFNAHREIISRRLSGEVAVRERFFDAAAGSPAWYSLAWLAGRHDDQRVVAALTQSLTSRDEQQASTAADILRRFHRLSESQVESLLASDSPIKQLAGLRAASRVVRREFVTKLASSSDSLVRQAAQRWIGRHTTWNELEKQFGAGDLPARRVSLAAAMWKWNDTVENGTIPDGVKISAAAKKHVNGFGYVDDPKSNLETESQTYGFQVGGLPMMDWWQQSAASNPDAPEIGVIGRMIRQAIYDTDLAHRKTAAVFANTLGMDHLAARIPGLAQTRNVKADIAKGATLSANEAMPPEYQAIDWTTAWKKGDAQKGAALFKTKCVACHDSGQGGGVIGPSLAGVAKRFTPQYLAQSVAAPSRAVSPNFQSWSVLTIDGEVLLGFLSGEDENRVTLQMMDGALKAIDKDDIEVKAPSKTSLMPVGLINGPDELKHIVRYLMTLKASGDSTSDGLIDLLAGGDLKEHFETTGNWSLGEDGVAHLQPRKGETDWKRYGDYLWLKNEYQDFQCVFEYKHQKNGNGGFYFNVPDRQQAVGAVIEVQIRDSAGETKLDAHAVTGGILPGVAPKANMTKPAGQWNQMNVTSVGGEVTVRLNGVLVNQVKLSDPNLKSKSKQGYIGFQDHGLPFWLRNVKIRSLEPPPSSREAFSVAEEAEVVGDPTAVIARHDFDPNAANSFSFVPTKAKYVRVDVLASSQAQPCIDELEIFSGDLPKNFALHSIGAKATASSLLRGYEEKHQIEFLNDGKYGNAHSWIPAKTPGWAQIELPEVIEIDRVVLSRDRGGRLTRRVPVSFDVLVSINGKKWKTVKKVRPPTKARPRKAVPPQPARPQIGQAEGVPNILWITVEDMSPTLGCYGDSSARTPNLDAFANESILYTNAFAVSPVCSPSRSTLITGMYNASMGTNQMRSSNQIPTGVKGFPSLLREAGYYTSNNVKTDYNCAENTRLINESWDLSSAQAHWKDRKPGQPFFSVFNDMTTHQSRTMVWPYAVFQEHIQSKLTKQEISSPAGMPLPLYYPETPVISKAVARYYDCVTVMDKNVGRLLNQLEEDGLADDTIVFFYSDHGSGMPRHKRLLLDSGMRVALMVRFPKKFQHLAPAAPGTPLDRLVSFVDFPPTVLNLTGQPIPNYMQGIPFLGPDCENQRKTVYGTRDRVDEAMEMARSVRDKQFLYVRNYMPHLSYNQPSVFSDLGEIRNEITRLADSNLVGLTAAQRAYAGPRKPVEEFYDCIADPDNTINLLDGELNAAQQAAIKRLREAYVKTRREIRDVGALPESVMRDLVRQKNAPIRDILEGKTQHAPDLDAAWTAADAVGTEDREALVEFLKSPNAAERYWALVGMRVNFADDAALHTLATSLLSDAAAAVRTEAASWLAEASSKDRDRALEILIKDSSLDDWWSALHACRAIELLGPKAERLIPRMKELYAKHRNQPGDQSLFLAFSSGAFLEQFGAETIPWDFSPGAGSFSAEPDKKTEPADDEPGFNLIFNGKNLDQWDHRQGAWEVADGAISCTGMEKTKNWIIWRGGTPSDFVLRLDFKYEAGNSGVQVRSDDQGDHQVFGYQVEVAPQNKMGLWHHSLLAKDDPAHEARFFMATAGQEVAITADGKKSVKQVANKEEIVAQFHQDAWNTMEIIAKGNTLTQKINGVVFSKVSDDDKRLSRRNGVIALQDHGKGCKVAFRNIRIKKLSRDAKKQPRQASTPRPATNRSSAKPTLPNIVIILADDFGWGDASCNNPDSPIKTPNIDRIAAEGIRFTNAHTPSSVCTPTRYGLLTGRYPWRSYLKEKVLAYYAPAMITKGQTTLASYLKSQGYRTGGFGKWHLGLDWTPVKGDPANWRSNWETRDVKVAALVTKGIDHTKPFHNGPTDVGFETYFGTPSNCNRLPFFIQDDRVVGQPLPDRSGIMRDPACVRDKVDDIYVSKTVEFIESHEQQHENTPFFVYLPLNAIHGAVEVPDRFVDKTGLTKREDKILWVNQSVGKILAALDRMKVSNDTVVIFTTDNGPINSPIARENGHEPTGPYRGLKTNVWDGGTRVPFLARWPGQIPAGASTDHLISLTDLLATFAALCGSPLPPDAGVDSVNQLPSLLQRKDGIVRRPALVTASYAGFLTIRDAKWKAVFGTKWTGGHVAQNYGGEPPKGTLPDDPTIGQLFNLADDPFETKDLWERHPDVVRKLRAELQAIQQKGMTDDQSRKQTITQ</sequence>
<dbReference type="InterPro" id="IPR000917">
    <property type="entry name" value="Sulfatase_N"/>
</dbReference>
<dbReference type="GO" id="GO:0047753">
    <property type="term" value="F:choline-sulfatase activity"/>
    <property type="evidence" value="ECO:0007669"/>
    <property type="project" value="UniProtKB-EC"/>
</dbReference>